<keyword evidence="8" id="KW-0496">Mitochondrion</keyword>
<dbReference type="PROSITE" id="PS00632">
    <property type="entry name" value="RIBOSOMAL_S4"/>
    <property type="match status" value="1"/>
</dbReference>
<dbReference type="SUPFAM" id="SSF55174">
    <property type="entry name" value="Alpha-L RNA-binding motif"/>
    <property type="match status" value="1"/>
</dbReference>
<dbReference type="EMBL" id="MW013551">
    <property type="protein sequence ID" value="QPZ94124.1"/>
    <property type="molecule type" value="Genomic_DNA"/>
</dbReference>
<proteinExistence type="inferred from homology"/>
<reference evidence="8" key="1">
    <citation type="submission" date="2020-09" db="EMBL/GenBank/DDBJ databases">
        <authorList>
            <person name="Liu K."/>
            <person name="Chen N."/>
        </authorList>
    </citation>
    <scope>NUCLEOTIDE SEQUENCE</scope>
    <source>
        <strain evidence="8">CNS00050</strain>
    </source>
</reference>
<evidence type="ECO:0000256" key="2">
    <source>
        <dbReference type="ARBA" id="ARBA00022730"/>
    </source>
</evidence>
<keyword evidence="3 6" id="KW-0694">RNA-binding</keyword>
<dbReference type="PROSITE" id="PS50889">
    <property type="entry name" value="S4"/>
    <property type="match status" value="1"/>
</dbReference>
<dbReference type="Gene3D" id="1.10.1050.10">
    <property type="entry name" value="Ribosomal Protein S4 Delta 41, Chain A, domain 1"/>
    <property type="match status" value="1"/>
</dbReference>
<dbReference type="CDD" id="cd00165">
    <property type="entry name" value="S4"/>
    <property type="match status" value="1"/>
</dbReference>
<dbReference type="GO" id="GO:0015935">
    <property type="term" value="C:small ribosomal subunit"/>
    <property type="evidence" value="ECO:0007669"/>
    <property type="project" value="TreeGrafter"/>
</dbReference>
<dbReference type="GO" id="GO:0042274">
    <property type="term" value="P:ribosomal small subunit biogenesis"/>
    <property type="evidence" value="ECO:0007669"/>
    <property type="project" value="TreeGrafter"/>
</dbReference>
<dbReference type="InterPro" id="IPR036986">
    <property type="entry name" value="S4_RNA-bd_sf"/>
</dbReference>
<evidence type="ECO:0000256" key="1">
    <source>
        <dbReference type="ARBA" id="ARBA00007465"/>
    </source>
</evidence>
<dbReference type="SMART" id="SM00363">
    <property type="entry name" value="S4"/>
    <property type="match status" value="1"/>
</dbReference>
<comment type="similarity">
    <text evidence="1">Belongs to the universal ribosomal protein uS4 family.</text>
</comment>
<gene>
    <name evidence="8" type="primary">rps4</name>
</gene>
<dbReference type="Pfam" id="PF01479">
    <property type="entry name" value="S4"/>
    <property type="match status" value="1"/>
</dbReference>
<evidence type="ECO:0000313" key="8">
    <source>
        <dbReference type="EMBL" id="QPZ94124.1"/>
    </source>
</evidence>
<keyword evidence="4 8" id="KW-0689">Ribosomal protein</keyword>
<evidence type="ECO:0000256" key="5">
    <source>
        <dbReference type="ARBA" id="ARBA00023274"/>
    </source>
</evidence>
<geneLocation type="mitochondrion" evidence="8"/>
<evidence type="ECO:0000256" key="3">
    <source>
        <dbReference type="ARBA" id="ARBA00022884"/>
    </source>
</evidence>
<dbReference type="InterPro" id="IPR018079">
    <property type="entry name" value="Ribosomal_uS4_CS"/>
</dbReference>
<dbReference type="PANTHER" id="PTHR11831">
    <property type="entry name" value="30S 40S RIBOSOMAL PROTEIN"/>
    <property type="match status" value="1"/>
</dbReference>
<feature type="domain" description="RNA-binding S4" evidence="7">
    <location>
        <begin position="135"/>
        <end position="197"/>
    </location>
</feature>
<organism evidence="8">
    <name type="scientific">Thalassiosira profunda</name>
    <dbReference type="NCBI Taxonomy" id="376140"/>
    <lineage>
        <taxon>Eukaryota</taxon>
        <taxon>Sar</taxon>
        <taxon>Stramenopiles</taxon>
        <taxon>Ochrophyta</taxon>
        <taxon>Bacillariophyta</taxon>
        <taxon>Coscinodiscophyceae</taxon>
        <taxon>Thalassiosirophycidae</taxon>
        <taxon>Thalassiosirales</taxon>
        <taxon>Thalassiosiraceae</taxon>
        <taxon>Thalassiosira</taxon>
    </lineage>
</organism>
<dbReference type="GO" id="GO:0003735">
    <property type="term" value="F:structural constituent of ribosome"/>
    <property type="evidence" value="ECO:0007669"/>
    <property type="project" value="TreeGrafter"/>
</dbReference>
<keyword evidence="2 6" id="KW-0699">rRNA-binding</keyword>
<protein>
    <submittedName>
        <fullName evidence="8">Ribosomal protein S4</fullName>
    </submittedName>
</protein>
<dbReference type="RefSeq" id="YP_010131756.1">
    <property type="nucleotide sequence ID" value="NC_056364.1"/>
</dbReference>
<evidence type="ECO:0000259" key="7">
    <source>
        <dbReference type="SMART" id="SM00363"/>
    </source>
</evidence>
<dbReference type="InterPro" id="IPR022801">
    <property type="entry name" value="Ribosomal_uS4"/>
</dbReference>
<evidence type="ECO:0000256" key="4">
    <source>
        <dbReference type="ARBA" id="ARBA00022980"/>
    </source>
</evidence>
<evidence type="ECO:0000256" key="6">
    <source>
        <dbReference type="PROSITE-ProRule" id="PRU00182"/>
    </source>
</evidence>
<dbReference type="GeneID" id="65341117"/>
<dbReference type="PANTHER" id="PTHR11831:SF4">
    <property type="entry name" value="SMALL RIBOSOMAL SUBUNIT PROTEIN US4M"/>
    <property type="match status" value="1"/>
</dbReference>
<dbReference type="Gene3D" id="3.10.290.10">
    <property type="entry name" value="RNA-binding S4 domain"/>
    <property type="match status" value="1"/>
</dbReference>
<sequence length="248" mass="30718">MLGGLHFWFEIRIFMHFIKKRRNKPLYKKFLPLRKNVQNRNKLLWFRKKKWQKFQRAFSRLKKKKLHDPKSYFLSTFKNFFSRKFKYNLQNKQRLSLFYGGFRKKYLKRVVKSTLKEFKSLNKHVTVLFIEKLETRLDTALYRTHFSYSFKNARQLISHKKVYVNNKVVQHNSYLLKKGDVITLDKDVFNFVILNILDSEMWPIPPKHFYVNYKTLQILVIEDIHYTNCLMYYPFWIDFNSFLKFYER</sequence>
<dbReference type="GO" id="GO:0019843">
    <property type="term" value="F:rRNA binding"/>
    <property type="evidence" value="ECO:0007669"/>
    <property type="project" value="UniProtKB-KW"/>
</dbReference>
<accession>A0A7T3RAQ0</accession>
<dbReference type="AlphaFoldDB" id="A0A7T3RAQ0"/>
<name>A0A7T3RAQ0_9STRA</name>
<dbReference type="InterPro" id="IPR002942">
    <property type="entry name" value="S4_RNA-bd"/>
</dbReference>
<keyword evidence="5" id="KW-0687">Ribonucleoprotein</keyword>